<evidence type="ECO:0000313" key="1">
    <source>
        <dbReference type="EMBL" id="GAF10890.1"/>
    </source>
</evidence>
<keyword evidence="2" id="KW-1185">Reference proteome</keyword>
<dbReference type="Proteomes" id="UP000019364">
    <property type="component" value="Unassembled WGS sequence"/>
</dbReference>
<protein>
    <submittedName>
        <fullName evidence="1">Uncharacterized protein</fullName>
    </submittedName>
</protein>
<dbReference type="STRING" id="1236976.JCM16418_5122"/>
<dbReference type="EMBL" id="BAVZ01000044">
    <property type="protein sequence ID" value="GAF10890.1"/>
    <property type="molecule type" value="Genomic_DNA"/>
</dbReference>
<organism evidence="1 2">
    <name type="scientific">Paenibacillus pini JCM 16418</name>
    <dbReference type="NCBI Taxonomy" id="1236976"/>
    <lineage>
        <taxon>Bacteria</taxon>
        <taxon>Bacillati</taxon>
        <taxon>Bacillota</taxon>
        <taxon>Bacilli</taxon>
        <taxon>Bacillales</taxon>
        <taxon>Paenibacillaceae</taxon>
        <taxon>Paenibacillus</taxon>
    </lineage>
</organism>
<accession>W7YJ06</accession>
<name>W7YJ06_9BACL</name>
<proteinExistence type="predicted"/>
<sequence length="63" mass="7155">MRLDKESTELAIQVFEAAFDYGSLCGASEVIQESIIKSLRPLSPIIDTRAKEMINKIKLMRQQ</sequence>
<dbReference type="AlphaFoldDB" id="W7YJ06"/>
<evidence type="ECO:0000313" key="2">
    <source>
        <dbReference type="Proteomes" id="UP000019364"/>
    </source>
</evidence>
<reference evidence="1 2" key="1">
    <citation type="journal article" date="2014" name="Genome Announc.">
        <title>Draft Genome Sequence of Paenibacillus pini JCM 16418T, Isolated from the Rhizosphere of Pine Tree.</title>
        <authorList>
            <person name="Yuki M."/>
            <person name="Oshima K."/>
            <person name="Suda W."/>
            <person name="Oshida Y."/>
            <person name="Kitamura K."/>
            <person name="Iida Y."/>
            <person name="Hattori M."/>
            <person name="Ohkuma M."/>
        </authorList>
    </citation>
    <scope>NUCLEOTIDE SEQUENCE [LARGE SCALE GENOMIC DNA]</scope>
    <source>
        <strain evidence="1 2">JCM 16418</strain>
    </source>
</reference>
<gene>
    <name evidence="1" type="ORF">JCM16418_5122</name>
</gene>
<dbReference type="RefSeq" id="WP_036653743.1">
    <property type="nucleotide sequence ID" value="NZ_BAVZ01000044.1"/>
</dbReference>
<comment type="caution">
    <text evidence="1">The sequence shown here is derived from an EMBL/GenBank/DDBJ whole genome shotgun (WGS) entry which is preliminary data.</text>
</comment>